<dbReference type="AlphaFoldDB" id="A0A2J6PX29"/>
<reference evidence="2 3" key="1">
    <citation type="submission" date="2016-05" db="EMBL/GenBank/DDBJ databases">
        <title>A degradative enzymes factory behind the ericoid mycorrhizal symbiosis.</title>
        <authorList>
            <consortium name="DOE Joint Genome Institute"/>
            <person name="Martino E."/>
            <person name="Morin E."/>
            <person name="Grelet G."/>
            <person name="Kuo A."/>
            <person name="Kohler A."/>
            <person name="Daghino S."/>
            <person name="Barry K."/>
            <person name="Choi C."/>
            <person name="Cichocki N."/>
            <person name="Clum A."/>
            <person name="Copeland A."/>
            <person name="Hainaut M."/>
            <person name="Haridas S."/>
            <person name="Labutti K."/>
            <person name="Lindquist E."/>
            <person name="Lipzen A."/>
            <person name="Khouja H.-R."/>
            <person name="Murat C."/>
            <person name="Ohm R."/>
            <person name="Olson A."/>
            <person name="Spatafora J."/>
            <person name="Veneault-Fourrey C."/>
            <person name="Henrissat B."/>
            <person name="Grigoriev I."/>
            <person name="Martin F."/>
            <person name="Perotto S."/>
        </authorList>
    </citation>
    <scope>NUCLEOTIDE SEQUENCE [LARGE SCALE GENOMIC DNA]</scope>
    <source>
        <strain evidence="2 3">UAMH 7357</strain>
    </source>
</reference>
<protein>
    <submittedName>
        <fullName evidence="2">Uncharacterized protein</fullName>
    </submittedName>
</protein>
<accession>A0A2J6PX29</accession>
<gene>
    <name evidence="2" type="ORF">NA56DRAFT_244830</name>
</gene>
<organism evidence="2 3">
    <name type="scientific">Hyaloscypha hepaticicola</name>
    <dbReference type="NCBI Taxonomy" id="2082293"/>
    <lineage>
        <taxon>Eukaryota</taxon>
        <taxon>Fungi</taxon>
        <taxon>Dikarya</taxon>
        <taxon>Ascomycota</taxon>
        <taxon>Pezizomycotina</taxon>
        <taxon>Leotiomycetes</taxon>
        <taxon>Helotiales</taxon>
        <taxon>Hyaloscyphaceae</taxon>
        <taxon>Hyaloscypha</taxon>
    </lineage>
</organism>
<dbReference type="Proteomes" id="UP000235672">
    <property type="component" value="Unassembled WGS sequence"/>
</dbReference>
<proteinExistence type="predicted"/>
<name>A0A2J6PX29_9HELO</name>
<dbReference type="OrthoDB" id="10628185at2759"/>
<evidence type="ECO:0000313" key="2">
    <source>
        <dbReference type="EMBL" id="PMD18496.1"/>
    </source>
</evidence>
<evidence type="ECO:0000313" key="3">
    <source>
        <dbReference type="Proteomes" id="UP000235672"/>
    </source>
</evidence>
<feature type="compositionally biased region" description="Basic and acidic residues" evidence="1">
    <location>
        <begin position="20"/>
        <end position="36"/>
    </location>
</feature>
<evidence type="ECO:0000256" key="1">
    <source>
        <dbReference type="SAM" id="MobiDB-lite"/>
    </source>
</evidence>
<dbReference type="EMBL" id="KZ613494">
    <property type="protein sequence ID" value="PMD18496.1"/>
    <property type="molecule type" value="Genomic_DNA"/>
</dbReference>
<keyword evidence="3" id="KW-1185">Reference proteome</keyword>
<feature type="region of interest" description="Disordered" evidence="1">
    <location>
        <begin position="1"/>
        <end position="64"/>
    </location>
</feature>
<sequence>MFLPEDVVQARLRTQQDPLEIERYEKVEPQAPVDDRRRKRARYDSTDNEDEDEVLTHRAARVAN</sequence>